<evidence type="ECO:0000313" key="6">
    <source>
        <dbReference type="EMBL" id="RDY68821.1"/>
    </source>
</evidence>
<dbReference type="PANTHER" id="PTHR46743">
    <property type="entry name" value="TEICHOIC ACIDS EXPORT ATP-BINDING PROTEIN TAGH"/>
    <property type="match status" value="1"/>
</dbReference>
<dbReference type="InterPro" id="IPR015860">
    <property type="entry name" value="ABC_transpr_TagH-like"/>
</dbReference>
<dbReference type="Proteomes" id="UP000256829">
    <property type="component" value="Unassembled WGS sequence"/>
</dbReference>
<dbReference type="InterPro" id="IPR003593">
    <property type="entry name" value="AAA+_ATPase"/>
</dbReference>
<reference evidence="6 7" key="1">
    <citation type="submission" date="2018-08" db="EMBL/GenBank/DDBJ databases">
        <title>Lysobacter soli KCTC 22011, whole genome shotgun sequence.</title>
        <authorList>
            <person name="Zhang X."/>
            <person name="Feng G."/>
            <person name="Zhu H."/>
        </authorList>
    </citation>
    <scope>NUCLEOTIDE SEQUENCE [LARGE SCALE GENOMIC DNA]</scope>
    <source>
        <strain evidence="6 7">KCTC 22011</strain>
    </source>
</reference>
<dbReference type="InterPro" id="IPR017871">
    <property type="entry name" value="ABC_transporter-like_CS"/>
</dbReference>
<dbReference type="SMART" id="SM00382">
    <property type="entry name" value="AAA"/>
    <property type="match status" value="1"/>
</dbReference>
<dbReference type="AlphaFoldDB" id="A0A3D8VI83"/>
<evidence type="ECO:0000313" key="7">
    <source>
        <dbReference type="Proteomes" id="UP000256829"/>
    </source>
</evidence>
<keyword evidence="2" id="KW-0813">Transport</keyword>
<sequence length="371" mass="40821">MAAHIKVEDLALKVPLYVQNDREARSWRSLLLSALLDPPHREFRTLLDGVSFEVNEGDRIAILGRNGAGKSTLLRCLNGVYQPSRGRIEVKGTCQALLNTSLGFNGEATVKENIFLRANAMRLEAISLGDMVAPVLEFAGLKEKANHRLKTLSAGQKMRLGFAISTEMQHDIMLLDEWIGAGDSEFLKRAKQRMLERMGGSKIVMLASHNFSLLKDVCNKGMVMEAGRVVYFGPLVEAFKAYQVLADRPPPHATAADDAAIGSVDEISVRDGKLRIRGWAVQPHGDMPRWLAVVSAGERWLVTDFEPHARHDVQEARGLPKEFVGFDVEVQDARLEDLRQLGGVLQVYGGGTPESFGGPFNLQAGVLNALQ</sequence>
<evidence type="ECO:0000256" key="4">
    <source>
        <dbReference type="ARBA" id="ARBA00022840"/>
    </source>
</evidence>
<organism evidence="6 7">
    <name type="scientific">Lysobacter soli</name>
    <dbReference type="NCBI Taxonomy" id="453783"/>
    <lineage>
        <taxon>Bacteria</taxon>
        <taxon>Pseudomonadati</taxon>
        <taxon>Pseudomonadota</taxon>
        <taxon>Gammaproteobacteria</taxon>
        <taxon>Lysobacterales</taxon>
        <taxon>Lysobacteraceae</taxon>
        <taxon>Lysobacter</taxon>
    </lineage>
</organism>
<dbReference type="PANTHER" id="PTHR46743:SF2">
    <property type="entry name" value="TEICHOIC ACIDS EXPORT ATP-BINDING PROTEIN TAGH"/>
    <property type="match status" value="1"/>
</dbReference>
<dbReference type="InterPro" id="IPR050683">
    <property type="entry name" value="Bact_Polysacc_Export_ATP-bd"/>
</dbReference>
<proteinExistence type="inferred from homology"/>
<evidence type="ECO:0000256" key="1">
    <source>
        <dbReference type="ARBA" id="ARBA00005417"/>
    </source>
</evidence>
<evidence type="ECO:0000256" key="3">
    <source>
        <dbReference type="ARBA" id="ARBA00022741"/>
    </source>
</evidence>
<protein>
    <submittedName>
        <fullName evidence="6">ABC transporter ATP-binding protein</fullName>
    </submittedName>
</protein>
<dbReference type="InterPro" id="IPR003439">
    <property type="entry name" value="ABC_transporter-like_ATP-bd"/>
</dbReference>
<feature type="domain" description="ABC transporter" evidence="5">
    <location>
        <begin position="30"/>
        <end position="251"/>
    </location>
</feature>
<dbReference type="GO" id="GO:0016887">
    <property type="term" value="F:ATP hydrolysis activity"/>
    <property type="evidence" value="ECO:0007669"/>
    <property type="project" value="InterPro"/>
</dbReference>
<evidence type="ECO:0000256" key="2">
    <source>
        <dbReference type="ARBA" id="ARBA00022448"/>
    </source>
</evidence>
<comment type="caution">
    <text evidence="6">The sequence shown here is derived from an EMBL/GenBank/DDBJ whole genome shotgun (WGS) entry which is preliminary data.</text>
</comment>
<evidence type="ECO:0000259" key="5">
    <source>
        <dbReference type="PROSITE" id="PS50893"/>
    </source>
</evidence>
<keyword evidence="7" id="KW-1185">Reference proteome</keyword>
<dbReference type="EMBL" id="QTJR01000002">
    <property type="protein sequence ID" value="RDY68821.1"/>
    <property type="molecule type" value="Genomic_DNA"/>
</dbReference>
<dbReference type="GO" id="GO:0016020">
    <property type="term" value="C:membrane"/>
    <property type="evidence" value="ECO:0007669"/>
    <property type="project" value="InterPro"/>
</dbReference>
<dbReference type="PROSITE" id="PS00211">
    <property type="entry name" value="ABC_TRANSPORTER_1"/>
    <property type="match status" value="1"/>
</dbReference>
<gene>
    <name evidence="6" type="ORF">DX912_04830</name>
</gene>
<dbReference type="CDD" id="cd03220">
    <property type="entry name" value="ABC_KpsT_Wzt"/>
    <property type="match status" value="1"/>
</dbReference>
<dbReference type="Gene3D" id="3.40.50.300">
    <property type="entry name" value="P-loop containing nucleotide triphosphate hydrolases"/>
    <property type="match status" value="1"/>
</dbReference>
<dbReference type="SUPFAM" id="SSF52540">
    <property type="entry name" value="P-loop containing nucleoside triphosphate hydrolases"/>
    <property type="match status" value="1"/>
</dbReference>
<name>A0A3D8VI83_9GAMM</name>
<comment type="similarity">
    <text evidence="1">Belongs to the ABC transporter superfamily.</text>
</comment>
<dbReference type="RefSeq" id="WP_115841336.1">
    <property type="nucleotide sequence ID" value="NZ_CP183976.1"/>
</dbReference>
<keyword evidence="4 6" id="KW-0067">ATP-binding</keyword>
<dbReference type="Pfam" id="PF00005">
    <property type="entry name" value="ABC_tran"/>
    <property type="match status" value="1"/>
</dbReference>
<dbReference type="GO" id="GO:0140359">
    <property type="term" value="F:ABC-type transporter activity"/>
    <property type="evidence" value="ECO:0007669"/>
    <property type="project" value="InterPro"/>
</dbReference>
<keyword evidence="3" id="KW-0547">Nucleotide-binding</keyword>
<dbReference type="InterPro" id="IPR027417">
    <property type="entry name" value="P-loop_NTPase"/>
</dbReference>
<dbReference type="PROSITE" id="PS50893">
    <property type="entry name" value="ABC_TRANSPORTER_2"/>
    <property type="match status" value="1"/>
</dbReference>
<accession>A0A3D8VI83</accession>
<dbReference type="GO" id="GO:0005524">
    <property type="term" value="F:ATP binding"/>
    <property type="evidence" value="ECO:0007669"/>
    <property type="project" value="UniProtKB-KW"/>
</dbReference>